<name>A0A2H3DCH8_ARMGA</name>
<sequence>MTCRRAITASPDVYREASLVGSFGKPTLNCGLILGDEHQIPESWNITNELLGGNTVKIGDLPWKTRLGLHKGVVMVALTTPQRVLALGRGGLSSVCMSGGKGHGGVPHRQGVASVMGWAVSKQWEVGTKLNLALSVPVPSLTNEDQQGEESMDGNPT</sequence>
<evidence type="ECO:0000313" key="2">
    <source>
        <dbReference type="Proteomes" id="UP000217790"/>
    </source>
</evidence>
<dbReference type="InParanoid" id="A0A2H3DCH8"/>
<keyword evidence="2" id="KW-1185">Reference proteome</keyword>
<proteinExistence type="predicted"/>
<organism evidence="1 2">
    <name type="scientific">Armillaria gallica</name>
    <name type="common">Bulbous honey fungus</name>
    <name type="synonym">Armillaria bulbosa</name>
    <dbReference type="NCBI Taxonomy" id="47427"/>
    <lineage>
        <taxon>Eukaryota</taxon>
        <taxon>Fungi</taxon>
        <taxon>Dikarya</taxon>
        <taxon>Basidiomycota</taxon>
        <taxon>Agaricomycotina</taxon>
        <taxon>Agaricomycetes</taxon>
        <taxon>Agaricomycetidae</taxon>
        <taxon>Agaricales</taxon>
        <taxon>Marasmiineae</taxon>
        <taxon>Physalacriaceae</taxon>
        <taxon>Armillaria</taxon>
    </lineage>
</organism>
<dbReference type="AlphaFoldDB" id="A0A2H3DCH8"/>
<accession>A0A2H3DCH8</accession>
<gene>
    <name evidence="1" type="ORF">ARMGADRAFT_1035341</name>
</gene>
<dbReference type="EMBL" id="KZ293682">
    <property type="protein sequence ID" value="PBK86797.1"/>
    <property type="molecule type" value="Genomic_DNA"/>
</dbReference>
<dbReference type="Proteomes" id="UP000217790">
    <property type="component" value="Unassembled WGS sequence"/>
</dbReference>
<reference evidence="2" key="1">
    <citation type="journal article" date="2017" name="Nat. Ecol. Evol.">
        <title>Genome expansion and lineage-specific genetic innovations in the forest pathogenic fungi Armillaria.</title>
        <authorList>
            <person name="Sipos G."/>
            <person name="Prasanna A.N."/>
            <person name="Walter M.C."/>
            <person name="O'Connor E."/>
            <person name="Balint B."/>
            <person name="Krizsan K."/>
            <person name="Kiss B."/>
            <person name="Hess J."/>
            <person name="Varga T."/>
            <person name="Slot J."/>
            <person name="Riley R."/>
            <person name="Boka B."/>
            <person name="Rigling D."/>
            <person name="Barry K."/>
            <person name="Lee J."/>
            <person name="Mihaltcheva S."/>
            <person name="LaButti K."/>
            <person name="Lipzen A."/>
            <person name="Waldron R."/>
            <person name="Moloney N.M."/>
            <person name="Sperisen C."/>
            <person name="Kredics L."/>
            <person name="Vagvoelgyi C."/>
            <person name="Patrignani A."/>
            <person name="Fitzpatrick D."/>
            <person name="Nagy I."/>
            <person name="Doyle S."/>
            <person name="Anderson J.B."/>
            <person name="Grigoriev I.V."/>
            <person name="Gueldener U."/>
            <person name="Muensterkoetter M."/>
            <person name="Nagy L.G."/>
        </authorList>
    </citation>
    <scope>NUCLEOTIDE SEQUENCE [LARGE SCALE GENOMIC DNA]</scope>
    <source>
        <strain evidence="2">Ar21-2</strain>
    </source>
</reference>
<evidence type="ECO:0000313" key="1">
    <source>
        <dbReference type="EMBL" id="PBK86797.1"/>
    </source>
</evidence>
<protein>
    <submittedName>
        <fullName evidence="1">Uncharacterized protein</fullName>
    </submittedName>
</protein>